<reference evidence="8 9" key="1">
    <citation type="submission" date="2019-02" db="EMBL/GenBank/DDBJ databases">
        <title>Genomic Encyclopedia of Type Strains, Phase IV (KMG-IV): sequencing the most valuable type-strain genomes for metagenomic binning, comparative biology and taxonomic classification.</title>
        <authorList>
            <person name="Goeker M."/>
        </authorList>
    </citation>
    <scope>NUCLEOTIDE SEQUENCE [LARGE SCALE GENOMIC DNA]</scope>
    <source>
        <strain evidence="8 9">DSM 18116</strain>
    </source>
</reference>
<evidence type="ECO:0000313" key="8">
    <source>
        <dbReference type="EMBL" id="RZS64012.1"/>
    </source>
</evidence>
<dbReference type="Proteomes" id="UP000293874">
    <property type="component" value="Unassembled WGS sequence"/>
</dbReference>
<feature type="compositionally biased region" description="Basic and acidic residues" evidence="5">
    <location>
        <begin position="395"/>
        <end position="404"/>
    </location>
</feature>
<keyword evidence="3" id="KW-0998">Cell outer membrane</keyword>
<feature type="compositionally biased region" description="Basic and acidic residues" evidence="5">
    <location>
        <begin position="38"/>
        <end position="67"/>
    </location>
</feature>
<dbReference type="EMBL" id="SGXA01000007">
    <property type="protein sequence ID" value="RZS64012.1"/>
    <property type="molecule type" value="Genomic_DNA"/>
</dbReference>
<evidence type="ECO:0000256" key="5">
    <source>
        <dbReference type="SAM" id="MobiDB-lite"/>
    </source>
</evidence>
<feature type="domain" description="OmpA-like" evidence="7">
    <location>
        <begin position="314"/>
        <end position="429"/>
    </location>
</feature>
<feature type="signal peptide" evidence="6">
    <location>
        <begin position="1"/>
        <end position="18"/>
    </location>
</feature>
<dbReference type="InterPro" id="IPR036737">
    <property type="entry name" value="OmpA-like_sf"/>
</dbReference>
<evidence type="ECO:0000256" key="2">
    <source>
        <dbReference type="ARBA" id="ARBA00023136"/>
    </source>
</evidence>
<comment type="caution">
    <text evidence="8">The sequence shown here is derived from an EMBL/GenBank/DDBJ whole genome shotgun (WGS) entry which is preliminary data.</text>
</comment>
<dbReference type="InterPro" id="IPR006665">
    <property type="entry name" value="OmpA-like"/>
</dbReference>
<evidence type="ECO:0000256" key="3">
    <source>
        <dbReference type="ARBA" id="ARBA00023237"/>
    </source>
</evidence>
<keyword evidence="2 4" id="KW-0472">Membrane</keyword>
<dbReference type="OrthoDB" id="9800869at2"/>
<evidence type="ECO:0000256" key="6">
    <source>
        <dbReference type="SAM" id="SignalP"/>
    </source>
</evidence>
<dbReference type="SUPFAM" id="SSF103088">
    <property type="entry name" value="OmpA-like"/>
    <property type="match status" value="1"/>
</dbReference>
<organism evidence="8 9">
    <name type="scientific">Pseudobacter ginsenosidimutans</name>
    <dbReference type="NCBI Taxonomy" id="661488"/>
    <lineage>
        <taxon>Bacteria</taxon>
        <taxon>Pseudomonadati</taxon>
        <taxon>Bacteroidota</taxon>
        <taxon>Chitinophagia</taxon>
        <taxon>Chitinophagales</taxon>
        <taxon>Chitinophagaceae</taxon>
        <taxon>Pseudobacter</taxon>
    </lineage>
</organism>
<dbReference type="CDD" id="cd07185">
    <property type="entry name" value="OmpA_C-like"/>
    <property type="match status" value="1"/>
</dbReference>
<dbReference type="PANTHER" id="PTHR30329:SF21">
    <property type="entry name" value="LIPOPROTEIN YIAD-RELATED"/>
    <property type="match status" value="1"/>
</dbReference>
<proteinExistence type="predicted"/>
<dbReference type="GO" id="GO:0009279">
    <property type="term" value="C:cell outer membrane"/>
    <property type="evidence" value="ECO:0007669"/>
    <property type="project" value="UniProtKB-SubCell"/>
</dbReference>
<dbReference type="Pfam" id="PF00691">
    <property type="entry name" value="OmpA"/>
    <property type="match status" value="1"/>
</dbReference>
<gene>
    <name evidence="8" type="ORF">EV199_6112</name>
</gene>
<feature type="region of interest" description="Disordered" evidence="5">
    <location>
        <begin position="395"/>
        <end position="429"/>
    </location>
</feature>
<dbReference type="AlphaFoldDB" id="A0A4Q7MBB4"/>
<name>A0A4Q7MBB4_9BACT</name>
<dbReference type="Gene3D" id="3.30.1330.60">
    <property type="entry name" value="OmpA-like domain"/>
    <property type="match status" value="1"/>
</dbReference>
<comment type="subcellular location">
    <subcellularLocation>
        <location evidence="1">Cell outer membrane</location>
    </subcellularLocation>
</comment>
<evidence type="ECO:0000256" key="1">
    <source>
        <dbReference type="ARBA" id="ARBA00004442"/>
    </source>
</evidence>
<accession>A0A4Q7MBB4</accession>
<evidence type="ECO:0000259" key="7">
    <source>
        <dbReference type="PROSITE" id="PS51123"/>
    </source>
</evidence>
<evidence type="ECO:0000313" key="9">
    <source>
        <dbReference type="Proteomes" id="UP000293874"/>
    </source>
</evidence>
<dbReference type="InterPro" id="IPR050330">
    <property type="entry name" value="Bact_OuterMem_StrucFunc"/>
</dbReference>
<keyword evidence="9" id="KW-1185">Reference proteome</keyword>
<dbReference type="PROSITE" id="PS51123">
    <property type="entry name" value="OMPA_2"/>
    <property type="match status" value="1"/>
</dbReference>
<protein>
    <submittedName>
        <fullName evidence="8">OmpA family protein</fullName>
    </submittedName>
</protein>
<dbReference type="PRINTS" id="PR01021">
    <property type="entry name" value="OMPADOMAIN"/>
</dbReference>
<keyword evidence="6" id="KW-0732">Signal</keyword>
<feature type="compositionally biased region" description="Basic and acidic residues" evidence="5">
    <location>
        <begin position="412"/>
        <end position="429"/>
    </location>
</feature>
<feature type="region of interest" description="Disordered" evidence="5">
    <location>
        <begin position="38"/>
        <end position="74"/>
    </location>
</feature>
<feature type="chain" id="PRO_5020469332" evidence="6">
    <location>
        <begin position="19"/>
        <end position="429"/>
    </location>
</feature>
<evidence type="ECO:0000256" key="4">
    <source>
        <dbReference type="PROSITE-ProRule" id="PRU00473"/>
    </source>
</evidence>
<dbReference type="PANTHER" id="PTHR30329">
    <property type="entry name" value="STATOR ELEMENT OF FLAGELLAR MOTOR COMPLEX"/>
    <property type="match status" value="1"/>
</dbReference>
<dbReference type="InterPro" id="IPR006664">
    <property type="entry name" value="OMP_bac"/>
</dbReference>
<sequence length="429" mass="47770">MKKLILLCVFIAPFVSQAQLGGLVNKAKNKIKEKLDNKVDREIDKSLDPPKEKTKEEENKTSGEENKPGGTEARSPIAAYSRYDFIPGEKVLYAEDLAQDNIGELPLGWNTRGKGEVVTLENFPGKWMRMFTGATYLFGNNKPFGENFTVEFDLIVDGTAPQGTRFLPGFKFGMFSSGTKKATDKSLWSESEWMDKNVLSITTKPNLDLISKAELYSREKGSQSFSSGNTDFAAFSKSYFKPAHYAIQVQKSRVRVWIDGNKVFDIPEVVGSSIPFNNLVFGVSDYVFYNESNFGIYISNIKVATGVPDTRHKLLDEGKFSTTGILFDLNSASIKPESNSVLKEIGNLMKENKDLRVKIIGHTSSDGDDAANLELSKKRAAAIKDALVKDHKIEEERLQAEGKGETQPVGDNKTKEGQAQNRRVEFIKL</sequence>
<dbReference type="RefSeq" id="WP_130544574.1">
    <property type="nucleotide sequence ID" value="NZ_CP042431.1"/>
</dbReference>